<dbReference type="GO" id="GO:0016020">
    <property type="term" value="C:membrane"/>
    <property type="evidence" value="ECO:0007669"/>
    <property type="project" value="UniProtKB-SubCell"/>
</dbReference>
<reference evidence="9" key="1">
    <citation type="journal article" date="2020" name="Stud. Mycol.">
        <title>101 Dothideomycetes genomes: a test case for predicting lifestyles and emergence of pathogens.</title>
        <authorList>
            <person name="Haridas S."/>
            <person name="Albert R."/>
            <person name="Binder M."/>
            <person name="Bloem J."/>
            <person name="Labutti K."/>
            <person name="Salamov A."/>
            <person name="Andreopoulos B."/>
            <person name="Baker S."/>
            <person name="Barry K."/>
            <person name="Bills G."/>
            <person name="Bluhm B."/>
            <person name="Cannon C."/>
            <person name="Castanera R."/>
            <person name="Culley D."/>
            <person name="Daum C."/>
            <person name="Ezra D."/>
            <person name="Gonzalez J."/>
            <person name="Henrissat B."/>
            <person name="Kuo A."/>
            <person name="Liang C."/>
            <person name="Lipzen A."/>
            <person name="Lutzoni F."/>
            <person name="Magnuson J."/>
            <person name="Mondo S."/>
            <person name="Nolan M."/>
            <person name="Ohm R."/>
            <person name="Pangilinan J."/>
            <person name="Park H.-J."/>
            <person name="Ramirez L."/>
            <person name="Alfaro M."/>
            <person name="Sun H."/>
            <person name="Tritt A."/>
            <person name="Yoshinaga Y."/>
            <person name="Zwiers L.-H."/>
            <person name="Turgeon B."/>
            <person name="Goodwin S."/>
            <person name="Spatafora J."/>
            <person name="Crous P."/>
            <person name="Grigoriev I."/>
        </authorList>
    </citation>
    <scope>NUCLEOTIDE SEQUENCE</scope>
    <source>
        <strain evidence="9">CBS 675.92</strain>
    </source>
</reference>
<feature type="transmembrane region" description="Helical" evidence="7">
    <location>
        <begin position="211"/>
        <end position="233"/>
    </location>
</feature>
<proteinExistence type="inferred from homology"/>
<keyword evidence="3 7" id="KW-1133">Transmembrane helix</keyword>
<dbReference type="AlphaFoldDB" id="A0A6A5UD18"/>
<keyword evidence="2 7" id="KW-0812">Transmembrane</keyword>
<evidence type="ECO:0000256" key="5">
    <source>
        <dbReference type="ARBA" id="ARBA00038359"/>
    </source>
</evidence>
<feature type="transmembrane region" description="Helical" evidence="7">
    <location>
        <begin position="89"/>
        <end position="108"/>
    </location>
</feature>
<gene>
    <name evidence="9" type="ORF">CC80DRAFT_531417</name>
</gene>
<feature type="transmembrane region" description="Helical" evidence="7">
    <location>
        <begin position="245"/>
        <end position="269"/>
    </location>
</feature>
<dbReference type="Pfam" id="PF20684">
    <property type="entry name" value="Fung_rhodopsin"/>
    <property type="match status" value="1"/>
</dbReference>
<dbReference type="InterPro" id="IPR052337">
    <property type="entry name" value="SAT4-like"/>
</dbReference>
<dbReference type="InterPro" id="IPR049326">
    <property type="entry name" value="Rhodopsin_dom_fungi"/>
</dbReference>
<feature type="transmembrane region" description="Helical" evidence="7">
    <location>
        <begin position="177"/>
        <end position="199"/>
    </location>
</feature>
<dbReference type="PANTHER" id="PTHR33048">
    <property type="entry name" value="PTH11-LIKE INTEGRAL MEMBRANE PROTEIN (AFU_ORTHOLOGUE AFUA_5G11245)"/>
    <property type="match status" value="1"/>
</dbReference>
<evidence type="ECO:0000259" key="8">
    <source>
        <dbReference type="Pfam" id="PF20684"/>
    </source>
</evidence>
<evidence type="ECO:0000313" key="9">
    <source>
        <dbReference type="EMBL" id="KAF1962584.1"/>
    </source>
</evidence>
<evidence type="ECO:0000256" key="1">
    <source>
        <dbReference type="ARBA" id="ARBA00004141"/>
    </source>
</evidence>
<comment type="similarity">
    <text evidence="5">Belongs to the SAT4 family.</text>
</comment>
<dbReference type="Proteomes" id="UP000800035">
    <property type="component" value="Unassembled WGS sequence"/>
</dbReference>
<evidence type="ECO:0000256" key="4">
    <source>
        <dbReference type="ARBA" id="ARBA00023136"/>
    </source>
</evidence>
<protein>
    <recommendedName>
        <fullName evidence="8">Rhodopsin domain-containing protein</fullName>
    </recommendedName>
</protein>
<evidence type="ECO:0000256" key="2">
    <source>
        <dbReference type="ARBA" id="ARBA00022692"/>
    </source>
</evidence>
<comment type="subcellular location">
    <subcellularLocation>
        <location evidence="1">Membrane</location>
        <topology evidence="1">Multi-pass membrane protein</topology>
    </subcellularLocation>
</comment>
<dbReference type="EMBL" id="ML976979">
    <property type="protein sequence ID" value="KAF1962584.1"/>
    <property type="molecule type" value="Genomic_DNA"/>
</dbReference>
<feature type="transmembrane region" description="Helical" evidence="7">
    <location>
        <begin position="42"/>
        <end position="69"/>
    </location>
</feature>
<dbReference type="PANTHER" id="PTHR33048:SF47">
    <property type="entry name" value="INTEGRAL MEMBRANE PROTEIN-RELATED"/>
    <property type="match status" value="1"/>
</dbReference>
<keyword evidence="4 7" id="KW-0472">Membrane</keyword>
<dbReference type="OrthoDB" id="444631at2759"/>
<keyword evidence="10" id="KW-1185">Reference proteome</keyword>
<evidence type="ECO:0000256" key="6">
    <source>
        <dbReference type="SAM" id="MobiDB-lite"/>
    </source>
</evidence>
<evidence type="ECO:0000256" key="7">
    <source>
        <dbReference type="SAM" id="Phobius"/>
    </source>
</evidence>
<evidence type="ECO:0000313" key="10">
    <source>
        <dbReference type="Proteomes" id="UP000800035"/>
    </source>
</evidence>
<sequence>MMTKFLMCPRGHPCAQALSQTFPTYDSRCAIKMKKQFPSWTIASVLVTASVGYKVLVPAIVFTVMAILAVVLRMYSRACISRNVQVEDYFVVVATLLFGHCLLYQLSINMIKASILIQYRRIFNRVCPIIMLATAALMFLIAAALAYGFCGILFLCNPVEKFWNLQVPGTCNDAERYFWSTSIMGGVLDFAIWILPMPMVGRLKLGRRQRWGLLAVFGLGALVCTVSILRLAVHDTIEKGNVTKSVTYTILWSTIEVNVALICASLFVIKPLLQRCCPRLLTDSRSQSASEDSQEFRRWIAVEMLRATLVFEDEITEPVTFLGPGDEESAMKVGSEKREAPKFRGVKGREALQRRREAASKQLETIHEEEKQEGTTAKEREEMTRPEKALTCNEWHRIMR</sequence>
<feature type="region of interest" description="Disordered" evidence="6">
    <location>
        <begin position="347"/>
        <end position="389"/>
    </location>
</feature>
<feature type="domain" description="Rhodopsin" evidence="8">
    <location>
        <begin position="81"/>
        <end position="275"/>
    </location>
</feature>
<evidence type="ECO:0000256" key="3">
    <source>
        <dbReference type="ARBA" id="ARBA00022989"/>
    </source>
</evidence>
<name>A0A6A5UD18_9PLEO</name>
<feature type="transmembrane region" description="Helical" evidence="7">
    <location>
        <begin position="129"/>
        <end position="155"/>
    </location>
</feature>
<organism evidence="9 10">
    <name type="scientific">Byssothecium circinans</name>
    <dbReference type="NCBI Taxonomy" id="147558"/>
    <lineage>
        <taxon>Eukaryota</taxon>
        <taxon>Fungi</taxon>
        <taxon>Dikarya</taxon>
        <taxon>Ascomycota</taxon>
        <taxon>Pezizomycotina</taxon>
        <taxon>Dothideomycetes</taxon>
        <taxon>Pleosporomycetidae</taxon>
        <taxon>Pleosporales</taxon>
        <taxon>Massarineae</taxon>
        <taxon>Massarinaceae</taxon>
        <taxon>Byssothecium</taxon>
    </lineage>
</organism>
<accession>A0A6A5UD18</accession>